<comment type="caution">
    <text evidence="5">The sequence shown here is derived from an EMBL/GenBank/DDBJ whole genome shotgun (WGS) entry which is preliminary data.</text>
</comment>
<name>A0AA40SPC9_9MICO</name>
<evidence type="ECO:0000313" key="5">
    <source>
        <dbReference type="EMBL" id="MBB4139886.1"/>
    </source>
</evidence>
<dbReference type="Gene3D" id="3.40.190.10">
    <property type="entry name" value="Periplasmic binding protein-like II"/>
    <property type="match status" value="1"/>
</dbReference>
<evidence type="ECO:0000256" key="3">
    <source>
        <dbReference type="ARBA" id="ARBA00022729"/>
    </source>
</evidence>
<evidence type="ECO:0000256" key="1">
    <source>
        <dbReference type="ARBA" id="ARBA00008520"/>
    </source>
</evidence>
<gene>
    <name evidence="5" type="ORF">BKA10_001680</name>
</gene>
<dbReference type="RefSeq" id="WP_183499494.1">
    <property type="nucleotide sequence ID" value="NZ_BAABCO010000001.1"/>
</dbReference>
<keyword evidence="3 4" id="KW-0732">Signal</keyword>
<dbReference type="GO" id="GO:1901982">
    <property type="term" value="F:maltose binding"/>
    <property type="evidence" value="ECO:0007669"/>
    <property type="project" value="TreeGrafter"/>
</dbReference>
<comment type="similarity">
    <text evidence="1">Belongs to the bacterial solute-binding protein 1 family.</text>
</comment>
<reference evidence="5 6" key="1">
    <citation type="submission" date="2020-08" db="EMBL/GenBank/DDBJ databases">
        <title>Sequencing the genomes of 1000 actinobacteria strains.</title>
        <authorList>
            <person name="Klenk H.-P."/>
        </authorList>
    </citation>
    <scope>NUCLEOTIDE SEQUENCE [LARGE SCALE GENOMIC DNA]</scope>
    <source>
        <strain evidence="5 6">DSM 19600</strain>
    </source>
</reference>
<dbReference type="GO" id="GO:0055052">
    <property type="term" value="C:ATP-binding cassette (ABC) transporter complex, substrate-binding subunit-containing"/>
    <property type="evidence" value="ECO:0007669"/>
    <property type="project" value="TreeGrafter"/>
</dbReference>
<dbReference type="AlphaFoldDB" id="A0AA40SPC9"/>
<proteinExistence type="inferred from homology"/>
<evidence type="ECO:0000256" key="4">
    <source>
        <dbReference type="SAM" id="SignalP"/>
    </source>
</evidence>
<evidence type="ECO:0000256" key="2">
    <source>
        <dbReference type="ARBA" id="ARBA00022448"/>
    </source>
</evidence>
<dbReference type="Pfam" id="PF13416">
    <property type="entry name" value="SBP_bac_8"/>
    <property type="match status" value="1"/>
</dbReference>
<protein>
    <submittedName>
        <fullName evidence="5">N,N'-diacetylchitobiose transport system substrate-binding protein</fullName>
    </submittedName>
</protein>
<keyword evidence="2" id="KW-0813">Transport</keyword>
<dbReference type="Proteomes" id="UP000549113">
    <property type="component" value="Unassembled WGS sequence"/>
</dbReference>
<dbReference type="GO" id="GO:0015768">
    <property type="term" value="P:maltose transport"/>
    <property type="evidence" value="ECO:0007669"/>
    <property type="project" value="TreeGrafter"/>
</dbReference>
<feature type="signal peptide" evidence="4">
    <location>
        <begin position="1"/>
        <end position="19"/>
    </location>
</feature>
<dbReference type="PANTHER" id="PTHR30061">
    <property type="entry name" value="MALTOSE-BINDING PERIPLASMIC PROTEIN"/>
    <property type="match status" value="1"/>
</dbReference>
<dbReference type="SUPFAM" id="SSF53850">
    <property type="entry name" value="Periplasmic binding protein-like II"/>
    <property type="match status" value="1"/>
</dbReference>
<accession>A0AA40SPC9</accession>
<organism evidence="5 6">
    <name type="scientific">Microbacterium invictum</name>
    <dbReference type="NCBI Taxonomy" id="515415"/>
    <lineage>
        <taxon>Bacteria</taxon>
        <taxon>Bacillati</taxon>
        <taxon>Actinomycetota</taxon>
        <taxon>Actinomycetes</taxon>
        <taxon>Micrococcales</taxon>
        <taxon>Microbacteriaceae</taxon>
        <taxon>Microbacterium</taxon>
    </lineage>
</organism>
<dbReference type="GO" id="GO:0042956">
    <property type="term" value="P:maltodextrin transmembrane transport"/>
    <property type="evidence" value="ECO:0007669"/>
    <property type="project" value="TreeGrafter"/>
</dbReference>
<keyword evidence="6" id="KW-1185">Reference proteome</keyword>
<dbReference type="PANTHER" id="PTHR30061:SF50">
    <property type="entry name" value="MALTOSE_MALTODEXTRIN-BINDING PERIPLASMIC PROTEIN"/>
    <property type="match status" value="1"/>
</dbReference>
<dbReference type="PROSITE" id="PS51257">
    <property type="entry name" value="PROKAR_LIPOPROTEIN"/>
    <property type="match status" value="1"/>
</dbReference>
<dbReference type="EMBL" id="JACIFH010000001">
    <property type="protein sequence ID" value="MBB4139886.1"/>
    <property type="molecule type" value="Genomic_DNA"/>
</dbReference>
<dbReference type="InterPro" id="IPR006059">
    <property type="entry name" value="SBP"/>
</dbReference>
<sequence length="421" mass="43606">MNKKLGALALLGASAVVLAGCSGGGNDADPGAAETGDLTVWLVGTDTPDAARDYLKTTFEDENEGWTLTIEEKTWADTNEAYVAALSSNDAPDIVEVGNTQSQGFIAQGLFEDITDLKDELGGDDMLASFVTLGSEGDSLYAVPYYAGSRIVFYSSSITGDDIPATLTDYVAAGTALTTDTLSGIWAPGKDWYNALAFVWANGGEVAVEDGDSWDAQFSSPESIAGLEMLQDVYLNANVAPADSNEADPQVPFCAGEIGYLSAPSWVKWSILAPTDADNPGCPDTYGADLHAFPLPGMTAGEAAPVFAGGSNVAIAAKSDSKEMASAALKIILSEGYQSILAENGLIPALKSFASHLPDDEITQAAATATAASKSVPASPNWAEVESSLVIPDALVKIAQGNDVAPIAEELDKQIEAILNG</sequence>
<feature type="chain" id="PRO_5041237754" evidence="4">
    <location>
        <begin position="20"/>
        <end position="421"/>
    </location>
</feature>
<evidence type="ECO:0000313" key="6">
    <source>
        <dbReference type="Proteomes" id="UP000549113"/>
    </source>
</evidence>